<feature type="region of interest" description="Disordered" evidence="12">
    <location>
        <begin position="1633"/>
        <end position="1697"/>
    </location>
</feature>
<evidence type="ECO:0000256" key="8">
    <source>
        <dbReference type="ARBA" id="ARBA00022853"/>
    </source>
</evidence>
<dbReference type="PROSITE" id="PS51215">
    <property type="entry name" value="AWS"/>
    <property type="match status" value="1"/>
</dbReference>
<dbReference type="InterPro" id="IPR001214">
    <property type="entry name" value="SET_dom"/>
</dbReference>
<dbReference type="EC" id="2.1.1.359" evidence="3"/>
<feature type="domain" description="WW" evidence="13">
    <location>
        <begin position="2160"/>
        <end position="2193"/>
    </location>
</feature>
<dbReference type="InterPro" id="IPR001202">
    <property type="entry name" value="WW_dom"/>
</dbReference>
<dbReference type="SUPFAM" id="SSF82199">
    <property type="entry name" value="SET domain"/>
    <property type="match status" value="1"/>
</dbReference>
<feature type="compositionally biased region" description="Basic and acidic residues" evidence="12">
    <location>
        <begin position="1662"/>
        <end position="1675"/>
    </location>
</feature>
<feature type="compositionally biased region" description="Basic and acidic residues" evidence="12">
    <location>
        <begin position="1774"/>
        <end position="1798"/>
    </location>
</feature>
<feature type="compositionally biased region" description="Basic and acidic residues" evidence="12">
    <location>
        <begin position="244"/>
        <end position="265"/>
    </location>
</feature>
<feature type="compositionally biased region" description="Basic residues" evidence="12">
    <location>
        <begin position="1171"/>
        <end position="1186"/>
    </location>
</feature>
<evidence type="ECO:0000259" key="13">
    <source>
        <dbReference type="PROSITE" id="PS50020"/>
    </source>
</evidence>
<dbReference type="InterPro" id="IPR013257">
    <property type="entry name" value="SRI"/>
</dbReference>
<evidence type="ECO:0000256" key="12">
    <source>
        <dbReference type="SAM" id="MobiDB-lite"/>
    </source>
</evidence>
<dbReference type="Pfam" id="PF00397">
    <property type="entry name" value="WW"/>
    <property type="match status" value="1"/>
</dbReference>
<dbReference type="Gene3D" id="2.170.270.10">
    <property type="entry name" value="SET domain"/>
    <property type="match status" value="1"/>
</dbReference>
<dbReference type="EMBL" id="CAWYQH010000013">
    <property type="protein sequence ID" value="CAK8674852.1"/>
    <property type="molecule type" value="Genomic_DNA"/>
</dbReference>
<proteinExistence type="predicted"/>
<dbReference type="InterPro" id="IPR046341">
    <property type="entry name" value="SET_dom_sf"/>
</dbReference>
<protein>
    <recommendedName>
        <fullName evidence="3">[histone H3]-lysine(36) N-trimethyltransferase</fullName>
        <ecNumber evidence="3">2.1.1.359</ecNumber>
    </recommendedName>
</protein>
<evidence type="ECO:0000259" key="15">
    <source>
        <dbReference type="PROSITE" id="PS50868"/>
    </source>
</evidence>
<evidence type="ECO:0000259" key="14">
    <source>
        <dbReference type="PROSITE" id="PS50280"/>
    </source>
</evidence>
<feature type="compositionally biased region" description="Low complexity" evidence="12">
    <location>
        <begin position="686"/>
        <end position="701"/>
    </location>
</feature>
<feature type="compositionally biased region" description="Basic and acidic residues" evidence="12">
    <location>
        <begin position="188"/>
        <end position="207"/>
    </location>
</feature>
<dbReference type="InterPro" id="IPR036020">
    <property type="entry name" value="WW_dom_sf"/>
</dbReference>
<dbReference type="Pfam" id="PF08236">
    <property type="entry name" value="SRI"/>
    <property type="match status" value="1"/>
</dbReference>
<evidence type="ECO:0000256" key="5">
    <source>
        <dbReference type="ARBA" id="ARBA00022603"/>
    </source>
</evidence>
<keyword evidence="11" id="KW-0539">Nucleus</keyword>
<dbReference type="InterPro" id="IPR006560">
    <property type="entry name" value="AWS_dom"/>
</dbReference>
<feature type="domain" description="SET" evidence="14">
    <location>
        <begin position="1322"/>
        <end position="1439"/>
    </location>
</feature>
<dbReference type="PROSITE" id="PS50020">
    <property type="entry name" value="WW_DOMAIN_2"/>
    <property type="match status" value="1"/>
</dbReference>
<feature type="compositionally biased region" description="Basic residues" evidence="12">
    <location>
        <begin position="208"/>
        <end position="228"/>
    </location>
</feature>
<feature type="compositionally biased region" description="Low complexity" evidence="12">
    <location>
        <begin position="1745"/>
        <end position="1755"/>
    </location>
</feature>
<dbReference type="Gene3D" id="2.20.70.10">
    <property type="match status" value="1"/>
</dbReference>
<feature type="region of interest" description="Disordered" evidence="12">
    <location>
        <begin position="681"/>
        <end position="704"/>
    </location>
</feature>
<feature type="compositionally biased region" description="Basic and acidic residues" evidence="12">
    <location>
        <begin position="1842"/>
        <end position="1869"/>
    </location>
</feature>
<keyword evidence="7" id="KW-0949">S-adenosyl-L-methionine</keyword>
<feature type="compositionally biased region" description="Polar residues" evidence="12">
    <location>
        <begin position="146"/>
        <end position="160"/>
    </location>
</feature>
<feature type="compositionally biased region" description="Polar residues" evidence="12">
    <location>
        <begin position="403"/>
        <end position="427"/>
    </location>
</feature>
<dbReference type="SUPFAM" id="SSF51045">
    <property type="entry name" value="WW domain"/>
    <property type="match status" value="1"/>
</dbReference>
<feature type="compositionally biased region" description="Basic and acidic residues" evidence="12">
    <location>
        <begin position="1726"/>
        <end position="1744"/>
    </location>
</feature>
<dbReference type="PROSITE" id="PS50868">
    <property type="entry name" value="POST_SET"/>
    <property type="match status" value="1"/>
</dbReference>
<dbReference type="SMART" id="SM00456">
    <property type="entry name" value="WW"/>
    <property type="match status" value="1"/>
</dbReference>
<accession>A0ABP0F975</accession>
<feature type="compositionally biased region" description="Polar residues" evidence="12">
    <location>
        <begin position="314"/>
        <end position="325"/>
    </location>
</feature>
<feature type="region of interest" description="Disordered" evidence="12">
    <location>
        <begin position="139"/>
        <end position="325"/>
    </location>
</feature>
<dbReference type="InterPro" id="IPR042294">
    <property type="entry name" value="SETD2_animal"/>
</dbReference>
<evidence type="ECO:0000256" key="10">
    <source>
        <dbReference type="ARBA" id="ARBA00023163"/>
    </source>
</evidence>
<keyword evidence="8" id="KW-0156">Chromatin regulator</keyword>
<keyword evidence="6" id="KW-0808">Transferase</keyword>
<evidence type="ECO:0000256" key="4">
    <source>
        <dbReference type="ARBA" id="ARBA00022454"/>
    </source>
</evidence>
<dbReference type="Proteomes" id="UP001642483">
    <property type="component" value="Unassembled WGS sequence"/>
</dbReference>
<dbReference type="CDD" id="cd00201">
    <property type="entry name" value="WW"/>
    <property type="match status" value="1"/>
</dbReference>
<evidence type="ECO:0000256" key="2">
    <source>
        <dbReference type="ARBA" id="ARBA00004286"/>
    </source>
</evidence>
<keyword evidence="5" id="KW-0489">Methyltransferase</keyword>
<feature type="region of interest" description="Disordered" evidence="12">
    <location>
        <begin position="1027"/>
        <end position="1075"/>
    </location>
</feature>
<evidence type="ECO:0000256" key="3">
    <source>
        <dbReference type="ARBA" id="ARBA00012178"/>
    </source>
</evidence>
<feature type="region of interest" description="Disordered" evidence="12">
    <location>
        <begin position="1143"/>
        <end position="1186"/>
    </location>
</feature>
<dbReference type="PANTHER" id="PTHR46711:SF1">
    <property type="entry name" value="HISTONE-LYSINE N-METHYLTRANSFERASE SETD2"/>
    <property type="match status" value="1"/>
</dbReference>
<evidence type="ECO:0000313" key="17">
    <source>
        <dbReference type="EMBL" id="CAK8674852.1"/>
    </source>
</evidence>
<name>A0ABP0F975_CLALP</name>
<keyword evidence="18" id="KW-1185">Reference proteome</keyword>
<evidence type="ECO:0000259" key="16">
    <source>
        <dbReference type="PROSITE" id="PS51215"/>
    </source>
</evidence>
<feature type="region of interest" description="Disordered" evidence="12">
    <location>
        <begin position="2123"/>
        <end position="2169"/>
    </location>
</feature>
<keyword evidence="10" id="KW-0804">Transcription</keyword>
<dbReference type="PANTHER" id="PTHR46711">
    <property type="entry name" value="HISTONE-LYSINE N-METHYLTRANSFERASE SETD2"/>
    <property type="match status" value="1"/>
</dbReference>
<feature type="compositionally biased region" description="Low complexity" evidence="12">
    <location>
        <begin position="1676"/>
        <end position="1689"/>
    </location>
</feature>
<feature type="compositionally biased region" description="Low complexity" evidence="12">
    <location>
        <begin position="1052"/>
        <end position="1065"/>
    </location>
</feature>
<reference evidence="17 18" key="1">
    <citation type="submission" date="2024-02" db="EMBL/GenBank/DDBJ databases">
        <authorList>
            <person name="Daric V."/>
            <person name="Darras S."/>
        </authorList>
    </citation>
    <scope>NUCLEOTIDE SEQUENCE [LARGE SCALE GENOMIC DNA]</scope>
</reference>
<dbReference type="SMART" id="SM00508">
    <property type="entry name" value="PostSET"/>
    <property type="match status" value="1"/>
</dbReference>
<sequence>MDKIDESSSSVKGVRLQGFKGFKLNRNHQLLIKPVFKQPNAKQSDRNATKTNSLANSALGNTNQNIPSIKLPSLPDSFSHLCPTSNAPFSEELPLKNQKNLQLDKRLPSVHENNFDDQIKEYSKKMGITETLKTSAVTSPLKANPYSDSTLDTPNLSPPDNSKRKSRYRSRSKSRERERSHSRKNKDRRLSRERKSWNRDSFSDHRSSRSRRDRRRSRSRSPKRRRRSNARDNFYRRSRHSRSRERNDRNSTERSSPRKSNDLKTKLQLSSGSRKRRASSSDSSNDDEEMKRARERRLKNSKSPETYSSRKKSCQSPDRISDANSASGISDVFMEISGTGRQASMIAEIGKRNAINKDKSKEKIPLLSKESPKKLPKSKVTIASIGCWIGDDDDADDEDTATGSNVAATAGSGSENPLIANHNNNLPKPSPKPTAKQRNVFESILPDSTSDVLSCTERSSHPTTLSTVHNETHRIPHKSCNEPESANIISEKSPSTVTSKSESTLHVIPVSSTISCEKYETVSQKAVSSFSEDTVTCDNVKQNTTLLSPSQNMQVREELFSSVTAKIANVPTLSNSFETNSEVQFKLEVGAPDNALPDINDKATVLNRMDSFEKTSSDSSTSADTVNKQLPLQCDALFELKDKLSDSSSSSSPANGLSTDNVAENLGEGVEKKPDAIFMGIDDDWSNSSSNTSSKTSSKSSLAGAPFPEKQLLLDANEISVNSISSTSSNCDRSSPLVNEQSNFSIPSNCLLNPENISSSSSSSPCNMENESRGILDVVADPQNAPSFNTEKDNFVLNASDRVLAQPSDKKGVKTLQNNTNLQTCFSDSVSVDASNTIPISVSSTLFEKLQSKLMETSENDLQTSTVTTSDDKNIFDEFRKLSDESCNASISKSATHNELTTQSVDNCPAITTVVTNTSTLINIIASNPNSTAIKTMLPAKKRCHEWFKAFASESSKSDEILQSGTASNSGSSNFIPNEVGIHGYGHSSLIVIKQESKPFTSAENEIAMDNKVAVSSDSLEYLPSDAQTMESGTPTFTLFSNPREPTRESLPSSSPYEPEYPTSTLLPGQQSPESPLFCADHMSPLHDFTLSDDPSFEHEDFKSMDIRIPIDNEEMGLGEETLEEQMPTSSTKQDLVLSAIPPSLSSNELSNGSVSDTSSSNKDDSEGRRRSARIKTKMEKRKPRLIRSTSQTPKSLDILKNNNKENSNMDIPASVTQQDSLNPFLSDFLQEVDVNTISTNYSTTLPQFDMIYENSYLFVKKKSRARKEIRRMLCDCVNHEDDTKPPCGDDCLNRLLMIECSARCPFGDDCTNKRFQRREYVPTEVFQTDWKGWGLRAKENLAPSKLVMEYCGEVLNQMEFERRSQMYAEENQQHFYFMALGQDEVIDATTKGNTSRFINHSCDPNCETQKWTVNGQLRVGFFTIRNVAAGEEITFDYQFERYGKEAQKCYCGSSNCRGYLGKAPDDDDENKFEPVMHTVSSYVIDAERDKKNKRKKKKVQEFKENTMENEILRLSAGLQSTEQVLRLCRLMVRSDTTEQRLMCLDVLRKSDNQTLLRSFLQFHGLPLIWSWMVDVSGTPITAENASVILLKNDILSTLAIFPITNKNILDDSKVLSMVKRWAEEEVALQESLAEESAKTDFPMEPIEPASEVPIVESSEPTTEKNTAEVNELAKDNNGQNDADNANTNKTEDTSAQIEASQKVLELTASLLDSWKDLKEIYRIPKRQKSDEKTQGGDSERSAEEPSSSQASSPSVGNNVDANQNNEATTATSSRDDREKSPRHSRSRDREQSREHDRYRRSRRSPPRSRWRDDDRSRSSRHSSTEKDNKYAWLESGSSSRLTREEHRRQFERDVKHREEKKQESKEDVAAPSIWPQPAAAISTITSVQKQPPVLLPAQPAVTTQPMSSISVAPPPPTVTMPTFTPSGYSGNLIQINPTPVIQPTMMYAASQDQQLHIAPLQQQQLAYSTSQQFVHTAASISQQYLSAAATPQQGQPISVIGAQTHQPQIFQPQPSVIANPYLLQQPVAPSLQLPQQTTVPSNPGVTILGSQGGQAIVLLSAEQLQQLTGGQVAGNTSQIVLQQPVPVQQTLQPQMQTVQPLQQNLQPVQQVAQPQTVEIQQQQQTVLPVPTPAVPDPKSQGAPPVPKGSKSPPKDPRPPRLPPNWKTASDADGCVYYYHVITRQTQWEPPTWDASEEDMLGKKEGEMEISSPNQEDPIKKTTEKLATKAVIASGAEQAKKARETFRTKMSQHVVQCLGPYRKPDCKAGKITSTEDFKHLARKLTHNILMKEIKQVQVWEDLECNENVKHKAKEYVRKYMAKVGPVYKVKEDDAR</sequence>
<dbReference type="InterPro" id="IPR038190">
    <property type="entry name" value="SRI_sf"/>
</dbReference>
<feature type="domain" description="AWS" evidence="16">
    <location>
        <begin position="1270"/>
        <end position="1320"/>
    </location>
</feature>
<dbReference type="SMART" id="SM00317">
    <property type="entry name" value="SET"/>
    <property type="match status" value="1"/>
</dbReference>
<feature type="compositionally biased region" description="Polar residues" evidence="12">
    <location>
        <begin position="1027"/>
        <end position="1041"/>
    </location>
</feature>
<feature type="compositionally biased region" description="Polar residues" evidence="12">
    <location>
        <begin position="1756"/>
        <end position="1773"/>
    </location>
</feature>
<evidence type="ECO:0000256" key="6">
    <source>
        <dbReference type="ARBA" id="ARBA00022679"/>
    </source>
</evidence>
<evidence type="ECO:0000256" key="7">
    <source>
        <dbReference type="ARBA" id="ARBA00022691"/>
    </source>
</evidence>
<comment type="caution">
    <text evidence="17">The sequence shown here is derived from an EMBL/GenBank/DDBJ whole genome shotgun (WGS) entry which is preliminary data.</text>
</comment>
<dbReference type="PROSITE" id="PS50280">
    <property type="entry name" value="SET"/>
    <property type="match status" value="1"/>
</dbReference>
<dbReference type="InterPro" id="IPR003616">
    <property type="entry name" value="Post-SET_dom"/>
</dbReference>
<gene>
    <name evidence="17" type="ORF">CVLEPA_LOCUS4508</name>
</gene>
<evidence type="ECO:0000256" key="1">
    <source>
        <dbReference type="ARBA" id="ARBA00004123"/>
    </source>
</evidence>
<dbReference type="Pfam" id="PF17907">
    <property type="entry name" value="AWS"/>
    <property type="match status" value="1"/>
</dbReference>
<feature type="compositionally biased region" description="Basic residues" evidence="12">
    <location>
        <begin position="1799"/>
        <end position="1809"/>
    </location>
</feature>
<dbReference type="Pfam" id="PF00856">
    <property type="entry name" value="SET"/>
    <property type="match status" value="1"/>
</dbReference>
<feature type="compositionally biased region" description="Basic and acidic residues" evidence="12">
    <location>
        <begin position="1810"/>
        <end position="1830"/>
    </location>
</feature>
<dbReference type="PROSITE" id="PS01159">
    <property type="entry name" value="WW_DOMAIN_1"/>
    <property type="match status" value="1"/>
</dbReference>
<organism evidence="17 18">
    <name type="scientific">Clavelina lepadiformis</name>
    <name type="common">Light-bulb sea squirt</name>
    <name type="synonym">Ascidia lepadiformis</name>
    <dbReference type="NCBI Taxonomy" id="159417"/>
    <lineage>
        <taxon>Eukaryota</taxon>
        <taxon>Metazoa</taxon>
        <taxon>Chordata</taxon>
        <taxon>Tunicata</taxon>
        <taxon>Ascidiacea</taxon>
        <taxon>Aplousobranchia</taxon>
        <taxon>Clavelinidae</taxon>
        <taxon>Clavelina</taxon>
    </lineage>
</organism>
<dbReference type="CDD" id="cd19172">
    <property type="entry name" value="SET_SETD2"/>
    <property type="match status" value="1"/>
</dbReference>
<feature type="region of interest" description="Disordered" evidence="12">
    <location>
        <begin position="394"/>
        <end position="435"/>
    </location>
</feature>
<feature type="compositionally biased region" description="Low complexity" evidence="12">
    <location>
        <begin position="1151"/>
        <end position="1161"/>
    </location>
</feature>
<dbReference type="SMART" id="SM00570">
    <property type="entry name" value="AWS"/>
    <property type="match status" value="1"/>
</dbReference>
<evidence type="ECO:0000313" key="18">
    <source>
        <dbReference type="Proteomes" id="UP001642483"/>
    </source>
</evidence>
<dbReference type="Gene3D" id="1.10.1740.100">
    <property type="entry name" value="Set2, Rpb1 interacting domain"/>
    <property type="match status" value="1"/>
</dbReference>
<keyword evidence="4" id="KW-0158">Chromosome</keyword>
<comment type="subcellular location">
    <subcellularLocation>
        <location evidence="2">Chromosome</location>
    </subcellularLocation>
    <subcellularLocation>
        <location evidence="1">Nucleus</location>
    </subcellularLocation>
</comment>
<evidence type="ECO:0000256" key="11">
    <source>
        <dbReference type="ARBA" id="ARBA00023242"/>
    </source>
</evidence>
<keyword evidence="9" id="KW-0805">Transcription regulation</keyword>
<evidence type="ECO:0000256" key="9">
    <source>
        <dbReference type="ARBA" id="ARBA00023015"/>
    </source>
</evidence>
<feature type="region of interest" description="Disordered" evidence="12">
    <location>
        <begin position="1726"/>
        <end position="1872"/>
    </location>
</feature>
<dbReference type="InterPro" id="IPR044437">
    <property type="entry name" value="SETD2/Set2_SET"/>
</dbReference>
<feature type="domain" description="Post-SET" evidence="15">
    <location>
        <begin position="1446"/>
        <end position="1462"/>
    </location>
</feature>